<keyword evidence="6" id="KW-0406">Ion transport</keyword>
<comment type="similarity">
    <text evidence="2">Belongs to the V-ATPase 116 kDa subunit family.</text>
</comment>
<dbReference type="EMBL" id="QSJD01000062">
    <property type="protein sequence ID" value="RHD41145.1"/>
    <property type="molecule type" value="Genomic_DNA"/>
</dbReference>
<dbReference type="PANTHER" id="PTHR11629:SF63">
    <property type="entry name" value="V-TYPE PROTON ATPASE SUBUNIT A"/>
    <property type="match status" value="1"/>
</dbReference>
<dbReference type="Proteomes" id="UP000491168">
    <property type="component" value="Unassembled WGS sequence"/>
</dbReference>
<dbReference type="GO" id="GO:0007035">
    <property type="term" value="P:vacuolar acidification"/>
    <property type="evidence" value="ECO:0007669"/>
    <property type="project" value="TreeGrafter"/>
</dbReference>
<dbReference type="Proteomes" id="UP001170023">
    <property type="component" value="Unassembled WGS sequence"/>
</dbReference>
<evidence type="ECO:0000313" key="10">
    <source>
        <dbReference type="EMBL" id="MDO6356953.1"/>
    </source>
</evidence>
<evidence type="ECO:0000256" key="2">
    <source>
        <dbReference type="ARBA" id="ARBA00009904"/>
    </source>
</evidence>
<feature type="transmembrane region" description="Helical" evidence="8">
    <location>
        <begin position="475"/>
        <end position="494"/>
    </location>
</feature>
<dbReference type="PANTHER" id="PTHR11629">
    <property type="entry name" value="VACUOLAR PROTON ATPASES"/>
    <property type="match status" value="1"/>
</dbReference>
<feature type="transmembrane region" description="Helical" evidence="8">
    <location>
        <begin position="367"/>
        <end position="391"/>
    </location>
</feature>
<dbReference type="EMBL" id="JAUONL010000003">
    <property type="protein sequence ID" value="MDO6356953.1"/>
    <property type="molecule type" value="Genomic_DNA"/>
</dbReference>
<evidence type="ECO:0000313" key="17">
    <source>
        <dbReference type="Proteomes" id="UP000284689"/>
    </source>
</evidence>
<organism evidence="11 16">
    <name type="scientific">Bacteroides caccae</name>
    <dbReference type="NCBI Taxonomy" id="47678"/>
    <lineage>
        <taxon>Bacteria</taxon>
        <taxon>Pseudomonadati</taxon>
        <taxon>Bacteroidota</taxon>
        <taxon>Bacteroidia</taxon>
        <taxon>Bacteroidales</taxon>
        <taxon>Bacteroidaceae</taxon>
        <taxon>Bacteroides</taxon>
    </lineage>
</organism>
<dbReference type="Proteomes" id="UP001060260">
    <property type="component" value="Chromosome"/>
</dbReference>
<evidence type="ECO:0000313" key="14">
    <source>
        <dbReference type="EMBL" id="UVQ95983.1"/>
    </source>
</evidence>
<dbReference type="RefSeq" id="WP_022041523.1">
    <property type="nucleotide sequence ID" value="NZ_CAXSUM010000033.1"/>
</dbReference>
<dbReference type="InterPro" id="IPR002490">
    <property type="entry name" value="V-ATPase_116kDa_su"/>
</dbReference>
<dbReference type="GO" id="GO:0033179">
    <property type="term" value="C:proton-transporting V-type ATPase, V0 domain"/>
    <property type="evidence" value="ECO:0007669"/>
    <property type="project" value="InterPro"/>
</dbReference>
<reference evidence="9 18" key="2">
    <citation type="journal article" date="2019" name="Nat. Med.">
        <title>A library of human gut bacterial isolates paired with longitudinal multiomics data enables mechanistic microbiome research.</title>
        <authorList>
            <person name="Poyet M."/>
            <person name="Groussin M."/>
            <person name="Gibbons S.M."/>
            <person name="Avila-Pacheco J."/>
            <person name="Jiang X."/>
            <person name="Kearney S.M."/>
            <person name="Perrotta A.R."/>
            <person name="Berdy B."/>
            <person name="Zhao S."/>
            <person name="Lieberman T.D."/>
            <person name="Swanson P.K."/>
            <person name="Smith M."/>
            <person name="Roesemann S."/>
            <person name="Alexander J.E."/>
            <person name="Rich S.A."/>
            <person name="Livny J."/>
            <person name="Vlamakis H."/>
            <person name="Clish C."/>
            <person name="Bullock K."/>
            <person name="Deik A."/>
            <person name="Scott J."/>
            <person name="Pierce K.A."/>
            <person name="Xavier R.J."/>
            <person name="Alm E.J."/>
        </authorList>
    </citation>
    <scope>NUCLEOTIDE SEQUENCE [LARGE SCALE GENOMIC DNA]</scope>
    <source>
        <strain evidence="9 18">BIOML-A21</strain>
    </source>
</reference>
<evidence type="ECO:0000313" key="12">
    <source>
        <dbReference type="EMBL" id="RHD41145.1"/>
    </source>
</evidence>
<keyword evidence="4 8" id="KW-0812">Transmembrane</keyword>
<evidence type="ECO:0000313" key="9">
    <source>
        <dbReference type="EMBL" id="KAA5485564.1"/>
    </source>
</evidence>
<dbReference type="EMBL" id="QSCS01000001">
    <property type="protein sequence ID" value="RGY29962.1"/>
    <property type="molecule type" value="Genomic_DNA"/>
</dbReference>
<gene>
    <name evidence="13" type="ORF">DW190_22235</name>
    <name evidence="12" type="ORF">DW794_21705</name>
    <name evidence="11" type="ORF">DXA49_00030</name>
    <name evidence="9" type="ORF">F2Y35_21990</name>
    <name evidence="14" type="ORF">NXW23_16805</name>
    <name evidence="10" type="ORF">Q4469_04455</name>
</gene>
<sequence length="607" mass="67558">MITKMKKLTFLVYHKEYEEFLNSLRELGVVHIVEKQQGAADNTELQENIRLFNRLAATLKLLQNQKHEKNAVIATEGGTATRGMQVLDEVDALQTEHGKLSQQLQSYAKEKEVLEVWGNFEPTGIQKLKDAGYIIGFYSCSEGNYKEEWETEYNAMIVNRISSKVFFVTVTKAGQEVDLDVEQAKLPAYSLSRLEALYDTTEQAIEGNEKKLVALSETDIPSLKAALKELQSQIEFSKVVLSSEQTAGDKLMLIEGWAPAYSKVEIEAYLNDAHVYYEITDPMPGDNVPIRLNNKGFFAWFEPICKLYMLPKYNELDLTPFFAPFFMVFFGLCLGDSGYGLFLFLGATAYRLLAKKVTPSMKSIISLIQVLSASTFFCGLLTGTFFGANIYDLDWPIVQRLKHAVLMDNNDMFRLSLILGVIQILFGMVLKAVNQTIQFGFKYAIATIGWIILLVSTAVSALFSSSELLSMGGTAYKVVLCISGAMIFLFNTPGKNIFMNIGLGLWDSYNMVTGLLGDVLSYVRLFALGLSGGILAGVFNSLAVGMSPDNVIAGPIVMVLIFVIGHAINMFMNVLGAMVHPMRLTFVEFFKNSGYEGGGKEYKPFKN</sequence>
<evidence type="ECO:0000256" key="8">
    <source>
        <dbReference type="SAM" id="Phobius"/>
    </source>
</evidence>
<feature type="transmembrane region" description="Helical" evidence="8">
    <location>
        <begin position="411"/>
        <end position="431"/>
    </location>
</feature>
<feature type="transmembrane region" description="Helical" evidence="8">
    <location>
        <begin position="515"/>
        <end position="539"/>
    </location>
</feature>
<dbReference type="GO" id="GO:0016471">
    <property type="term" value="C:vacuolar proton-transporting V-type ATPase complex"/>
    <property type="evidence" value="ECO:0007669"/>
    <property type="project" value="TreeGrafter"/>
</dbReference>
<proteinExistence type="inferred from homology"/>
<keyword evidence="3" id="KW-0813">Transport</keyword>
<dbReference type="GO" id="GO:0046961">
    <property type="term" value="F:proton-transporting ATPase activity, rotational mechanism"/>
    <property type="evidence" value="ECO:0007669"/>
    <property type="project" value="InterPro"/>
</dbReference>
<accession>A0A413JE10</accession>
<dbReference type="AlphaFoldDB" id="A0A413JE10"/>
<feature type="transmembrane region" description="Helical" evidence="8">
    <location>
        <begin position="443"/>
        <end position="463"/>
    </location>
</feature>
<evidence type="ECO:0000313" key="18">
    <source>
        <dbReference type="Proteomes" id="UP000491168"/>
    </source>
</evidence>
<reference evidence="14" key="3">
    <citation type="submission" date="2022-08" db="EMBL/GenBank/DDBJ databases">
        <title>Genome Sequencing of Bacteroides fragilis Group Isolates with Nanopore Technology.</title>
        <authorList>
            <person name="Tisza M.J."/>
            <person name="Smith D."/>
            <person name="Dekker J.P."/>
        </authorList>
    </citation>
    <scope>NUCLEOTIDE SEQUENCE</scope>
    <source>
        <strain evidence="14">BFG-474</strain>
    </source>
</reference>
<evidence type="ECO:0000256" key="7">
    <source>
        <dbReference type="ARBA" id="ARBA00023136"/>
    </source>
</evidence>
<reference evidence="15 16" key="1">
    <citation type="submission" date="2018-08" db="EMBL/GenBank/DDBJ databases">
        <title>A genome reference for cultivated species of the human gut microbiota.</title>
        <authorList>
            <person name="Zou Y."/>
            <person name="Xue W."/>
            <person name="Luo G."/>
        </authorList>
    </citation>
    <scope>NUCLEOTIDE SEQUENCE [LARGE SCALE GENOMIC DNA]</scope>
    <source>
        <strain evidence="13 15">AM16-49B</strain>
        <strain evidence="12 17">AM31-16AC</strain>
        <strain evidence="11 16">OF02-6LB</strain>
    </source>
</reference>
<evidence type="ECO:0000313" key="11">
    <source>
        <dbReference type="EMBL" id="RGY29962.1"/>
    </source>
</evidence>
<evidence type="ECO:0000256" key="5">
    <source>
        <dbReference type="ARBA" id="ARBA00022989"/>
    </source>
</evidence>
<name>A0A413JE10_9BACE</name>
<protein>
    <submittedName>
        <fullName evidence="11">V-type ATP synthase subunit I</fullName>
    </submittedName>
    <submittedName>
        <fullName evidence="10">V-type ATPase 116kDa subunit family protein</fullName>
    </submittedName>
</protein>
<evidence type="ECO:0000313" key="16">
    <source>
        <dbReference type="Proteomes" id="UP000284431"/>
    </source>
</evidence>
<keyword evidence="7 8" id="KW-0472">Membrane</keyword>
<evidence type="ECO:0000256" key="1">
    <source>
        <dbReference type="ARBA" id="ARBA00004141"/>
    </source>
</evidence>
<evidence type="ECO:0000256" key="4">
    <source>
        <dbReference type="ARBA" id="ARBA00022692"/>
    </source>
</evidence>
<evidence type="ECO:0000256" key="3">
    <source>
        <dbReference type="ARBA" id="ARBA00022448"/>
    </source>
</evidence>
<feature type="transmembrane region" description="Helical" evidence="8">
    <location>
        <begin position="321"/>
        <end position="346"/>
    </location>
</feature>
<comment type="subcellular location">
    <subcellularLocation>
        <location evidence="1">Membrane</location>
        <topology evidence="1">Multi-pass membrane protein</topology>
    </subcellularLocation>
</comment>
<dbReference type="Pfam" id="PF01496">
    <property type="entry name" value="V_ATPase_I"/>
    <property type="match status" value="1"/>
</dbReference>
<dbReference type="Proteomes" id="UP000283512">
    <property type="component" value="Unassembled WGS sequence"/>
</dbReference>
<dbReference type="EMBL" id="CP103166">
    <property type="protein sequence ID" value="UVQ95983.1"/>
    <property type="molecule type" value="Genomic_DNA"/>
</dbReference>
<dbReference type="EMBL" id="QRKD01000054">
    <property type="protein sequence ID" value="RHH83948.1"/>
    <property type="molecule type" value="Genomic_DNA"/>
</dbReference>
<feature type="transmembrane region" description="Helical" evidence="8">
    <location>
        <begin position="551"/>
        <end position="575"/>
    </location>
</feature>
<dbReference type="Proteomes" id="UP000284431">
    <property type="component" value="Unassembled WGS sequence"/>
</dbReference>
<evidence type="ECO:0000313" key="15">
    <source>
        <dbReference type="Proteomes" id="UP000283512"/>
    </source>
</evidence>
<keyword evidence="5 8" id="KW-1133">Transmembrane helix</keyword>
<evidence type="ECO:0000313" key="13">
    <source>
        <dbReference type="EMBL" id="RHH83948.1"/>
    </source>
</evidence>
<dbReference type="EMBL" id="VVYF01000037">
    <property type="protein sequence ID" value="KAA5485564.1"/>
    <property type="molecule type" value="Genomic_DNA"/>
</dbReference>
<reference evidence="10" key="4">
    <citation type="submission" date="2023-07" db="EMBL/GenBank/DDBJ databases">
        <title>Whole Genome Sequencing of Colonoscopy isolates.</title>
        <authorList>
            <person name="Surve S.V."/>
            <person name="Valls R.A."/>
            <person name="Barrak K.E."/>
            <person name="Gardner T.B."/>
            <person name="O'Toole G.A."/>
        </authorList>
    </citation>
    <scope>NUCLEOTIDE SEQUENCE</scope>
    <source>
        <strain evidence="10">GP0119</strain>
    </source>
</reference>
<dbReference type="Proteomes" id="UP000284689">
    <property type="component" value="Unassembled WGS sequence"/>
</dbReference>
<dbReference type="GO" id="GO:0051117">
    <property type="term" value="F:ATPase binding"/>
    <property type="evidence" value="ECO:0007669"/>
    <property type="project" value="TreeGrafter"/>
</dbReference>
<evidence type="ECO:0000256" key="6">
    <source>
        <dbReference type="ARBA" id="ARBA00023065"/>
    </source>
</evidence>